<dbReference type="EMBL" id="AWSU01000301">
    <property type="protein sequence ID" value="ERI74705.1"/>
    <property type="molecule type" value="Genomic_DNA"/>
</dbReference>
<organism evidence="1 2">
    <name type="scientific">[Clostridium] symbiosum ATCC 14940</name>
    <dbReference type="NCBI Taxonomy" id="411472"/>
    <lineage>
        <taxon>Bacteria</taxon>
        <taxon>Bacillati</taxon>
        <taxon>Bacillota</taxon>
        <taxon>Clostridia</taxon>
        <taxon>Lachnospirales</taxon>
        <taxon>Lachnospiraceae</taxon>
        <taxon>Otoolea</taxon>
    </lineage>
</organism>
<reference evidence="1 2" key="1">
    <citation type="submission" date="2013-07" db="EMBL/GenBank/DDBJ databases">
        <authorList>
            <person name="Weinstock G."/>
            <person name="Sodergren E."/>
            <person name="Wylie T."/>
            <person name="Fulton L."/>
            <person name="Fulton R."/>
            <person name="Fronick C."/>
            <person name="O'Laughlin M."/>
            <person name="Godfrey J."/>
            <person name="Miner T."/>
            <person name="Herter B."/>
            <person name="Appelbaum E."/>
            <person name="Cordes M."/>
            <person name="Lek S."/>
            <person name="Wollam A."/>
            <person name="Pepin K.H."/>
            <person name="Palsikar V.B."/>
            <person name="Mitreva M."/>
            <person name="Wilson R.K."/>
        </authorList>
    </citation>
    <scope>NUCLEOTIDE SEQUENCE [LARGE SCALE GENOMIC DNA]</scope>
    <source>
        <strain evidence="1 2">ATCC 14940</strain>
    </source>
</reference>
<feature type="non-terminal residue" evidence="1">
    <location>
        <position position="1"/>
    </location>
</feature>
<evidence type="ECO:0000313" key="1">
    <source>
        <dbReference type="EMBL" id="ERI74705.1"/>
    </source>
</evidence>
<name>A0ABC9TTP0_CLOSY</name>
<evidence type="ECO:0000313" key="2">
    <source>
        <dbReference type="Proteomes" id="UP000016491"/>
    </source>
</evidence>
<dbReference type="RefSeq" id="WP_021640924.1">
    <property type="nucleotide sequence ID" value="NZ_KE992820.1"/>
</dbReference>
<dbReference type="Proteomes" id="UP000016491">
    <property type="component" value="Unassembled WGS sequence"/>
</dbReference>
<comment type="caution">
    <text evidence="1">The sequence shown here is derived from an EMBL/GenBank/DDBJ whole genome shotgun (WGS) entry which is preliminary data.</text>
</comment>
<protein>
    <submittedName>
        <fullName evidence="1">Uncharacterized protein</fullName>
    </submittedName>
</protein>
<sequence>RPGRPADGVVGWVYESFVPGEVTLLAGEGDTIVLFSQCGAGENAIRKVIDGTKDSARCISPVHWPAAAECLTH</sequence>
<proteinExistence type="predicted"/>
<accession>A0ABC9TTP0</accession>
<gene>
    <name evidence="1" type="ORF">CLOSYM_03735</name>
</gene>
<dbReference type="AlphaFoldDB" id="A0ABC9TTP0"/>